<keyword evidence="1" id="KW-0472">Membrane</keyword>
<feature type="transmembrane region" description="Helical" evidence="1">
    <location>
        <begin position="21"/>
        <end position="40"/>
    </location>
</feature>
<keyword evidence="1" id="KW-1133">Transmembrane helix</keyword>
<dbReference type="KEGG" id="haxz:M0R88_13615"/>
<gene>
    <name evidence="2" type="ORF">M0R88_13615</name>
</gene>
<accession>A0A8U0IFS6</accession>
<proteinExistence type="predicted"/>
<dbReference type="GeneID" id="72190912"/>
<evidence type="ECO:0000313" key="3">
    <source>
        <dbReference type="Proteomes" id="UP000830434"/>
    </source>
</evidence>
<dbReference type="EMBL" id="CP096658">
    <property type="protein sequence ID" value="UPV99550.1"/>
    <property type="molecule type" value="Genomic_DNA"/>
</dbReference>
<keyword evidence="1" id="KW-0812">Transmembrane</keyword>
<sequence>MLTGGLAFCSYLLVGSFFGEFAIGGAIGMGLTLTILYYALDPRER</sequence>
<keyword evidence="3" id="KW-1185">Reference proteome</keyword>
<reference evidence="2" key="1">
    <citation type="submission" date="2022-04" db="EMBL/GenBank/DDBJ databases">
        <title>Diverse halophilic archaea isolated from saline environments.</title>
        <authorList>
            <person name="Cui H.-L."/>
        </authorList>
    </citation>
    <scope>NUCLEOTIDE SEQUENCE</scope>
    <source>
        <strain evidence="2">XZYJT40</strain>
    </source>
</reference>
<evidence type="ECO:0000256" key="1">
    <source>
        <dbReference type="SAM" id="Phobius"/>
    </source>
</evidence>
<evidence type="ECO:0000313" key="2">
    <source>
        <dbReference type="EMBL" id="UPV99550.1"/>
    </source>
</evidence>
<dbReference type="RefSeq" id="WP_248654042.1">
    <property type="nucleotide sequence ID" value="NZ_CP096658.1"/>
</dbReference>
<dbReference type="AlphaFoldDB" id="A0A8U0IFS6"/>
<organism evidence="2 3">
    <name type="scientific">Halorussus gelatinilyticus</name>
    <dbReference type="NCBI Taxonomy" id="2937524"/>
    <lineage>
        <taxon>Archaea</taxon>
        <taxon>Methanobacteriati</taxon>
        <taxon>Methanobacteriota</taxon>
        <taxon>Stenosarchaea group</taxon>
        <taxon>Halobacteria</taxon>
        <taxon>Halobacteriales</taxon>
        <taxon>Haladaptataceae</taxon>
        <taxon>Halorussus</taxon>
    </lineage>
</organism>
<protein>
    <submittedName>
        <fullName evidence="2">Uncharacterized protein</fullName>
    </submittedName>
</protein>
<dbReference type="Proteomes" id="UP000830434">
    <property type="component" value="Chromosome"/>
</dbReference>
<name>A0A8U0IFS6_9EURY</name>